<evidence type="ECO:0000313" key="2">
    <source>
        <dbReference type="EMBL" id="ORX70145.1"/>
    </source>
</evidence>
<dbReference type="GO" id="GO:0005739">
    <property type="term" value="C:mitochondrion"/>
    <property type="evidence" value="ECO:0007669"/>
    <property type="project" value="TreeGrafter"/>
</dbReference>
<feature type="region of interest" description="Disordered" evidence="1">
    <location>
        <begin position="23"/>
        <end position="42"/>
    </location>
</feature>
<dbReference type="InterPro" id="IPR011990">
    <property type="entry name" value="TPR-like_helical_dom_sf"/>
</dbReference>
<dbReference type="GO" id="GO:0003729">
    <property type="term" value="F:mRNA binding"/>
    <property type="evidence" value="ECO:0007669"/>
    <property type="project" value="TreeGrafter"/>
</dbReference>
<reference evidence="2 3" key="1">
    <citation type="submission" date="2016-07" db="EMBL/GenBank/DDBJ databases">
        <title>Pervasive Adenine N6-methylation of Active Genes in Fungi.</title>
        <authorList>
            <consortium name="DOE Joint Genome Institute"/>
            <person name="Mondo S.J."/>
            <person name="Dannebaum R.O."/>
            <person name="Kuo R.C."/>
            <person name="Labutti K."/>
            <person name="Haridas S."/>
            <person name="Kuo A."/>
            <person name="Salamov A."/>
            <person name="Ahrendt S.R."/>
            <person name="Lipzen A."/>
            <person name="Sullivan W."/>
            <person name="Andreopoulos W.B."/>
            <person name="Clum A."/>
            <person name="Lindquist E."/>
            <person name="Daum C."/>
            <person name="Ramamoorthy G.K."/>
            <person name="Gryganskyi A."/>
            <person name="Culley D."/>
            <person name="Magnuson J.K."/>
            <person name="James T.Y."/>
            <person name="O'Malley M.A."/>
            <person name="Stajich J.E."/>
            <person name="Spatafora J.W."/>
            <person name="Visel A."/>
            <person name="Grigoriev I.V."/>
        </authorList>
    </citation>
    <scope>NUCLEOTIDE SEQUENCE [LARGE SCALE GENOMIC DNA]</scope>
    <source>
        <strain evidence="2 3">ATCC 12442</strain>
    </source>
</reference>
<dbReference type="GO" id="GO:0140053">
    <property type="term" value="P:mitochondrial gene expression"/>
    <property type="evidence" value="ECO:0007669"/>
    <property type="project" value="TreeGrafter"/>
</dbReference>
<evidence type="ECO:0008006" key="4">
    <source>
        <dbReference type="Google" id="ProtNLM"/>
    </source>
</evidence>
<dbReference type="OrthoDB" id="185373at2759"/>
<dbReference type="AlphaFoldDB" id="A0A1Y1W9T8"/>
<dbReference type="PANTHER" id="PTHR47938:SF35">
    <property type="entry name" value="PENTATRICOPEPTIDE REPEAT-CONTAINING PROTEIN 4, MITOCHONDRIAL-RELATED"/>
    <property type="match status" value="1"/>
</dbReference>
<dbReference type="EMBL" id="MCFD01000006">
    <property type="protein sequence ID" value="ORX70145.1"/>
    <property type="molecule type" value="Genomic_DNA"/>
</dbReference>
<evidence type="ECO:0000256" key="1">
    <source>
        <dbReference type="SAM" id="MobiDB-lite"/>
    </source>
</evidence>
<dbReference type="Gene3D" id="1.25.40.10">
    <property type="entry name" value="Tetratricopeptide repeat domain"/>
    <property type="match status" value="1"/>
</dbReference>
<dbReference type="GeneID" id="63800213"/>
<dbReference type="RefSeq" id="XP_040743783.1">
    <property type="nucleotide sequence ID" value="XM_040883565.1"/>
</dbReference>
<dbReference type="Proteomes" id="UP000193922">
    <property type="component" value="Unassembled WGS sequence"/>
</dbReference>
<evidence type="ECO:0000313" key="3">
    <source>
        <dbReference type="Proteomes" id="UP000193922"/>
    </source>
</evidence>
<organism evidence="2 3">
    <name type="scientific">Linderina pennispora</name>
    <dbReference type="NCBI Taxonomy" id="61395"/>
    <lineage>
        <taxon>Eukaryota</taxon>
        <taxon>Fungi</taxon>
        <taxon>Fungi incertae sedis</taxon>
        <taxon>Zoopagomycota</taxon>
        <taxon>Kickxellomycotina</taxon>
        <taxon>Kickxellomycetes</taxon>
        <taxon>Kickxellales</taxon>
        <taxon>Kickxellaceae</taxon>
        <taxon>Linderina</taxon>
    </lineage>
</organism>
<protein>
    <recommendedName>
        <fullName evidence="4">Pentacotripeptide-repeat region of PRORP domain-containing protein</fullName>
    </recommendedName>
</protein>
<gene>
    <name evidence="2" type="ORF">DL89DRAFT_152914</name>
</gene>
<keyword evidence="3" id="KW-1185">Reference proteome</keyword>
<accession>A0A1Y1W9T8</accession>
<proteinExistence type="predicted"/>
<sequence>MQFKARCAGRLCRHFHGSMRRGLNARRPPASTWNNRQHTLDPAPPKECTGFDLRDYRKEDDLALTGQCWGPGITGPSENTQRYYMYKALRRTDANEVWKGFNGILSQAEWHKVTEYDVIRIMQIMNQQYHFERDPVILRRLKTVVRVCEEKGMRFTTTWAFNELIRIHLAEGRRDLADKIKRNMDSNMYGPKVAANVHTYAALFSDPFASSLSDLSRLTKYYDEMLGRNIEPSMQIQKCLIRAARRAGEFNLLSALLSSTSMDSIPYTEGIKAARFAAARAHGHIALRKLSNVLADLRKLLVYQIPKDTRTFSEASEYEDNVKIPLALSDTRQAFFLYLRSLYESLIRMHLIRGKGQFAKELLDELRSNCYLPPTQQAYTWFVRFYAKRKNIDQLWEIHRMMLQDGVPFSEHIYTKLITACMFTPKKRLLNTLAQRVIAKNKQAVPKPMDSTPFTEADLHDQDMAERVQLSEANTGLPGIPDDVKTVKDLNVVVFRPRDCIRFYAEQLREHNVRTDDIRNKAFCPNIQTTNAVMRAYRMLDKPKLALREFNRYCYHQKRMYPAGCPPEVDMHRRTTNFLFRMAIDLTNELDRARDHQAVVTTMLEWGLNTKAIENTK</sequence>
<dbReference type="PANTHER" id="PTHR47938">
    <property type="entry name" value="RESPIRATORY COMPLEX I CHAPERONE (CIA84), PUTATIVE (AFU_ORTHOLOGUE AFUA_2G06020)-RELATED"/>
    <property type="match status" value="1"/>
</dbReference>
<comment type="caution">
    <text evidence="2">The sequence shown here is derived from an EMBL/GenBank/DDBJ whole genome shotgun (WGS) entry which is preliminary data.</text>
</comment>
<name>A0A1Y1W9T8_9FUNG</name>